<sequence>MDKISSIITVSTSGGVLGNATNAAGITDSQESLCPSLSFTQRLQGCAACCGIGLIFLILSWVTVFMAQYALFGLLFSVGNLSILGGTLFLAGPVRQLKNMFSEGRWIASVVCILSMVLTIVCAVVLDSGILTIIACIIQIGALAWYILSYIPFARDAVKAALSSLCNR</sequence>
<dbReference type="PANTHER" id="PTHR23137">
    <property type="entry name" value="VESICLE TRANSPORT PROTEIN-RELATED"/>
    <property type="match status" value="1"/>
</dbReference>
<accession>A0A0N1I5N1</accession>
<evidence type="ECO:0000313" key="9">
    <source>
        <dbReference type="EMBL" id="KPI88050.1"/>
    </source>
</evidence>
<keyword evidence="3 8" id="KW-0812">Transmembrane</keyword>
<dbReference type="OrthoDB" id="73614at2759"/>
<dbReference type="InterPro" id="IPR007305">
    <property type="entry name" value="Vesicle_transpt_Got1/SFT2"/>
</dbReference>
<evidence type="ECO:0000256" key="3">
    <source>
        <dbReference type="ARBA" id="ARBA00022692"/>
    </source>
</evidence>
<dbReference type="OMA" id="CVREAIW"/>
<dbReference type="AlphaFoldDB" id="A0A0N1I5N1"/>
<feature type="transmembrane region" description="Helical" evidence="8">
    <location>
        <begin position="106"/>
        <end position="126"/>
    </location>
</feature>
<dbReference type="PANTHER" id="PTHR23137:SF6">
    <property type="entry name" value="VESICLE TRANSPORT PROTEIN"/>
    <property type="match status" value="1"/>
</dbReference>
<dbReference type="EMBL" id="LJSK01000064">
    <property type="protein sequence ID" value="KPI88050.1"/>
    <property type="molecule type" value="Genomic_DNA"/>
</dbReference>
<protein>
    <recommendedName>
        <fullName evidence="8">Vesicle transport protein</fullName>
    </recommendedName>
</protein>
<dbReference type="GO" id="GO:0012505">
    <property type="term" value="C:endomembrane system"/>
    <property type="evidence" value="ECO:0007669"/>
    <property type="project" value="UniProtKB-ARBA"/>
</dbReference>
<comment type="similarity">
    <text evidence="7 8">Belongs to the SFT2 family.</text>
</comment>
<keyword evidence="10" id="KW-1185">Reference proteome</keyword>
<keyword evidence="2 8" id="KW-0813">Transport</keyword>
<dbReference type="VEuPathDB" id="TriTrypDB:Lsey_0064_0180"/>
<comment type="caution">
    <text evidence="9">The sequence shown here is derived from an EMBL/GenBank/DDBJ whole genome shotgun (WGS) entry which is preliminary data.</text>
</comment>
<evidence type="ECO:0000256" key="4">
    <source>
        <dbReference type="ARBA" id="ARBA00022927"/>
    </source>
</evidence>
<keyword evidence="4 8" id="KW-0653">Protein transport</keyword>
<feature type="transmembrane region" description="Helical" evidence="8">
    <location>
        <begin position="132"/>
        <end position="153"/>
    </location>
</feature>
<evidence type="ECO:0000256" key="5">
    <source>
        <dbReference type="ARBA" id="ARBA00022989"/>
    </source>
</evidence>
<evidence type="ECO:0000256" key="7">
    <source>
        <dbReference type="ARBA" id="ARBA00025800"/>
    </source>
</evidence>
<dbReference type="GO" id="GO:0015031">
    <property type="term" value="P:protein transport"/>
    <property type="evidence" value="ECO:0007669"/>
    <property type="project" value="UniProtKB-KW"/>
</dbReference>
<organism evidence="9 10">
    <name type="scientific">Leptomonas seymouri</name>
    <dbReference type="NCBI Taxonomy" id="5684"/>
    <lineage>
        <taxon>Eukaryota</taxon>
        <taxon>Discoba</taxon>
        <taxon>Euglenozoa</taxon>
        <taxon>Kinetoplastea</taxon>
        <taxon>Metakinetoplastina</taxon>
        <taxon>Trypanosomatida</taxon>
        <taxon>Trypanosomatidae</taxon>
        <taxon>Leishmaniinae</taxon>
        <taxon>Leptomonas</taxon>
    </lineage>
</organism>
<feature type="transmembrane region" description="Helical" evidence="8">
    <location>
        <begin position="45"/>
        <end position="64"/>
    </location>
</feature>
<dbReference type="GO" id="GO:0016020">
    <property type="term" value="C:membrane"/>
    <property type="evidence" value="ECO:0007669"/>
    <property type="project" value="UniProtKB-SubCell"/>
</dbReference>
<evidence type="ECO:0000256" key="2">
    <source>
        <dbReference type="ARBA" id="ARBA00022448"/>
    </source>
</evidence>
<dbReference type="GO" id="GO:0016192">
    <property type="term" value="P:vesicle-mediated transport"/>
    <property type="evidence" value="ECO:0007669"/>
    <property type="project" value="InterPro"/>
</dbReference>
<keyword evidence="6 8" id="KW-0472">Membrane</keyword>
<comment type="subcellular location">
    <subcellularLocation>
        <location evidence="1 8">Membrane</location>
        <topology evidence="1 8">Multi-pass membrane protein</topology>
    </subcellularLocation>
</comment>
<dbReference type="Pfam" id="PF04178">
    <property type="entry name" value="Got1"/>
    <property type="match status" value="1"/>
</dbReference>
<reference evidence="9 10" key="1">
    <citation type="journal article" date="2015" name="PLoS Pathog.">
        <title>Leptomonas seymouri: Adaptations to the Dixenous Life Cycle Analyzed by Genome Sequencing, Transcriptome Profiling and Co-infection with Leishmania donovani.</title>
        <authorList>
            <person name="Kraeva N."/>
            <person name="Butenko A."/>
            <person name="Hlavacova J."/>
            <person name="Kostygov A."/>
            <person name="Myskova J."/>
            <person name="Grybchuk D."/>
            <person name="Lestinova T."/>
            <person name="Votypka J."/>
            <person name="Volf P."/>
            <person name="Opperdoes F."/>
            <person name="Flegontov P."/>
            <person name="Lukes J."/>
            <person name="Yurchenko V."/>
        </authorList>
    </citation>
    <scope>NUCLEOTIDE SEQUENCE [LARGE SCALE GENOMIC DNA]</scope>
    <source>
        <strain evidence="9 10">ATCC 30220</strain>
    </source>
</reference>
<evidence type="ECO:0000256" key="1">
    <source>
        <dbReference type="ARBA" id="ARBA00004141"/>
    </source>
</evidence>
<dbReference type="InterPro" id="IPR011691">
    <property type="entry name" value="Vesicle_transpt_SFT2"/>
</dbReference>
<dbReference type="GO" id="GO:0005737">
    <property type="term" value="C:cytoplasm"/>
    <property type="evidence" value="ECO:0007669"/>
    <property type="project" value="UniProtKB-ARBA"/>
</dbReference>
<evidence type="ECO:0000256" key="6">
    <source>
        <dbReference type="ARBA" id="ARBA00023136"/>
    </source>
</evidence>
<comment type="function">
    <text evidence="8">May be involved in fusion of retrograde transport vesicles derived from an endocytic compartment with the Golgi complex.</text>
</comment>
<proteinExistence type="inferred from homology"/>
<feature type="transmembrane region" description="Helical" evidence="8">
    <location>
        <begin position="70"/>
        <end position="94"/>
    </location>
</feature>
<keyword evidence="5 8" id="KW-1133">Transmembrane helix</keyword>
<evidence type="ECO:0000313" key="10">
    <source>
        <dbReference type="Proteomes" id="UP000038009"/>
    </source>
</evidence>
<gene>
    <name evidence="9" type="ORF">ABL78_2876</name>
</gene>
<evidence type="ECO:0000256" key="8">
    <source>
        <dbReference type="RuleBase" id="RU363111"/>
    </source>
</evidence>
<name>A0A0N1I5N1_LEPSE</name>
<dbReference type="Proteomes" id="UP000038009">
    <property type="component" value="Unassembled WGS sequence"/>
</dbReference>